<evidence type="ECO:0000313" key="2">
    <source>
        <dbReference type="Proteomes" id="UP000053477"/>
    </source>
</evidence>
<protein>
    <submittedName>
        <fullName evidence="1">Uncharacterized protein</fullName>
    </submittedName>
</protein>
<proteinExistence type="predicted"/>
<evidence type="ECO:0000313" key="1">
    <source>
        <dbReference type="EMBL" id="KLO10279.1"/>
    </source>
</evidence>
<feature type="non-terminal residue" evidence="1">
    <location>
        <position position="342"/>
    </location>
</feature>
<dbReference type="Proteomes" id="UP000053477">
    <property type="component" value="Unassembled WGS sequence"/>
</dbReference>
<dbReference type="InParanoid" id="A0A0H2REM1"/>
<sequence length="342" mass="38341">MKERSKTLRTFIITPFVVDDPARPSLSMAPISPPKYFFHPAQSTEATASDAKSRISSRELRTWSTDVEACRFRALVNVVAYALMRGHPVNESASENRYDGDRTSDVSSAIIVRSRQRRVDARRRAPLPPTTTTTTTTTLTIQTSSLLQLDENLVLDGGERDKIEMIRECTFEDIGTRFLDVPASANAARQSPAITLNSPVKSSFEQASTFAGSTSPQATRAKTRLWHTPELLGESRLTLITRKSAVAEVSRALWKTSVLLFIAAGWGRAEDFSVLDSRRAFYRSSSKSVSDLRQIPGNLSFHWDLRRIAMSGSRKRILRTKERKRIWKSAKYGAPNVSREML</sequence>
<gene>
    <name evidence="1" type="ORF">SCHPADRAFT_930645</name>
</gene>
<name>A0A0H2REM1_9AGAM</name>
<dbReference type="EMBL" id="KQ086031">
    <property type="protein sequence ID" value="KLO10279.1"/>
    <property type="molecule type" value="Genomic_DNA"/>
</dbReference>
<dbReference type="AlphaFoldDB" id="A0A0H2REM1"/>
<accession>A0A0H2REM1</accession>
<organism evidence="1 2">
    <name type="scientific">Schizopora paradoxa</name>
    <dbReference type="NCBI Taxonomy" id="27342"/>
    <lineage>
        <taxon>Eukaryota</taxon>
        <taxon>Fungi</taxon>
        <taxon>Dikarya</taxon>
        <taxon>Basidiomycota</taxon>
        <taxon>Agaricomycotina</taxon>
        <taxon>Agaricomycetes</taxon>
        <taxon>Hymenochaetales</taxon>
        <taxon>Schizoporaceae</taxon>
        <taxon>Schizopora</taxon>
    </lineage>
</organism>
<keyword evidence="2" id="KW-1185">Reference proteome</keyword>
<reference evidence="1 2" key="1">
    <citation type="submission" date="2015-04" db="EMBL/GenBank/DDBJ databases">
        <title>Complete genome sequence of Schizopora paradoxa KUC8140, a cosmopolitan wood degrader in East Asia.</title>
        <authorList>
            <consortium name="DOE Joint Genome Institute"/>
            <person name="Min B."/>
            <person name="Park H."/>
            <person name="Jang Y."/>
            <person name="Kim J.-J."/>
            <person name="Kim K.H."/>
            <person name="Pangilinan J."/>
            <person name="Lipzen A."/>
            <person name="Riley R."/>
            <person name="Grigoriev I.V."/>
            <person name="Spatafora J.W."/>
            <person name="Choi I.-G."/>
        </authorList>
    </citation>
    <scope>NUCLEOTIDE SEQUENCE [LARGE SCALE GENOMIC DNA]</scope>
    <source>
        <strain evidence="1 2">KUC8140</strain>
    </source>
</reference>